<dbReference type="OrthoDB" id="3508621at2759"/>
<keyword evidence="2" id="KW-1185">Reference proteome</keyword>
<name>A0A3E2HAW7_SCYLI</name>
<feature type="non-terminal residue" evidence="1">
    <location>
        <position position="308"/>
    </location>
</feature>
<dbReference type="AlphaFoldDB" id="A0A3E2HAW7"/>
<evidence type="ECO:0008006" key="3">
    <source>
        <dbReference type="Google" id="ProtNLM"/>
    </source>
</evidence>
<sequence length="308" mass="35025">MANQVLPLKVPSTIDQWKAEMAQLGMAGETVFKTTLLSFESASKMKYEQYLLLRILRVTNVAFNLADYGLAAYVLQADQALQQYQSWQDYLTSLTAPGFYDGVFTLVKREQERCAEIRNRPAADEQIVNGALIFFLNGLNIKTPANHDWTIARREFTAQFGTRSYTARIDGLMVDHGLQKKPRAIVEVKKTTRQIGARAIRMQEGAEFVSWMLSDVEMARRRRDRFVLVAQDRHLVYIIFAKYGNAYLNYLRGTGSAEELTSAFMTLTEEGPWDVTQKNHMEQLGQILEAIRLRAEDDGAHDRLAAGL</sequence>
<comment type="caution">
    <text evidence="1">The sequence shown here is derived from an EMBL/GenBank/DDBJ whole genome shotgun (WGS) entry which is preliminary data.</text>
</comment>
<dbReference type="OMA" id="ANSMWIT"/>
<evidence type="ECO:0000313" key="1">
    <source>
        <dbReference type="EMBL" id="RFU30282.1"/>
    </source>
</evidence>
<accession>A0A3E2HAW7</accession>
<proteinExistence type="predicted"/>
<gene>
    <name evidence="1" type="ORF">B7463_g6049</name>
</gene>
<evidence type="ECO:0000313" key="2">
    <source>
        <dbReference type="Proteomes" id="UP000258309"/>
    </source>
</evidence>
<dbReference type="STRING" id="5539.A0A3E2HAW7"/>
<protein>
    <recommendedName>
        <fullName evidence="3">Fungal-type protein kinase domain-containing protein</fullName>
    </recommendedName>
</protein>
<dbReference type="EMBL" id="NCSJ02000104">
    <property type="protein sequence ID" value="RFU30282.1"/>
    <property type="molecule type" value="Genomic_DNA"/>
</dbReference>
<organism evidence="1 2">
    <name type="scientific">Scytalidium lignicola</name>
    <name type="common">Hyphomycete</name>
    <dbReference type="NCBI Taxonomy" id="5539"/>
    <lineage>
        <taxon>Eukaryota</taxon>
        <taxon>Fungi</taxon>
        <taxon>Dikarya</taxon>
        <taxon>Ascomycota</taxon>
        <taxon>Pezizomycotina</taxon>
        <taxon>Leotiomycetes</taxon>
        <taxon>Leotiomycetes incertae sedis</taxon>
        <taxon>Scytalidium</taxon>
    </lineage>
</organism>
<dbReference type="Proteomes" id="UP000258309">
    <property type="component" value="Unassembled WGS sequence"/>
</dbReference>
<feature type="non-terminal residue" evidence="1">
    <location>
        <position position="1"/>
    </location>
</feature>
<reference evidence="1 2" key="1">
    <citation type="submission" date="2018-05" db="EMBL/GenBank/DDBJ databases">
        <title>Draft genome sequence of Scytalidium lignicola DSM 105466, a ubiquitous saprotrophic fungus.</title>
        <authorList>
            <person name="Buettner E."/>
            <person name="Gebauer A.M."/>
            <person name="Hofrichter M."/>
            <person name="Liers C."/>
            <person name="Kellner H."/>
        </authorList>
    </citation>
    <scope>NUCLEOTIDE SEQUENCE [LARGE SCALE GENOMIC DNA]</scope>
    <source>
        <strain evidence="1 2">DSM 105466</strain>
    </source>
</reference>